<dbReference type="InterPro" id="IPR000719">
    <property type="entry name" value="Prot_kinase_dom"/>
</dbReference>
<organism evidence="16 17">
    <name type="scientific">Cryptolaemus montrouzieri</name>
    <dbReference type="NCBI Taxonomy" id="559131"/>
    <lineage>
        <taxon>Eukaryota</taxon>
        <taxon>Metazoa</taxon>
        <taxon>Ecdysozoa</taxon>
        <taxon>Arthropoda</taxon>
        <taxon>Hexapoda</taxon>
        <taxon>Insecta</taxon>
        <taxon>Pterygota</taxon>
        <taxon>Neoptera</taxon>
        <taxon>Endopterygota</taxon>
        <taxon>Coleoptera</taxon>
        <taxon>Polyphaga</taxon>
        <taxon>Cucujiformia</taxon>
        <taxon>Coccinelloidea</taxon>
        <taxon>Coccinellidae</taxon>
        <taxon>Scymninae</taxon>
        <taxon>Scymnini</taxon>
        <taxon>Cryptolaemus</taxon>
    </lineage>
</organism>
<feature type="region of interest" description="Disordered" evidence="11">
    <location>
        <begin position="651"/>
        <end position="821"/>
    </location>
</feature>
<dbReference type="FunFam" id="2.60.40.10:FF:000940">
    <property type="entry name" value="Muscle M-line assembly protein unc-89"/>
    <property type="match status" value="1"/>
</dbReference>
<keyword evidence="5" id="KW-0677">Repeat</keyword>
<feature type="domain" description="Ig-like" evidence="14">
    <location>
        <begin position="2944"/>
        <end position="3029"/>
    </location>
</feature>
<feature type="domain" description="Ig-like" evidence="14">
    <location>
        <begin position="1481"/>
        <end position="1571"/>
    </location>
</feature>
<feature type="compositionally biased region" description="Basic and acidic residues" evidence="11">
    <location>
        <begin position="205"/>
        <end position="237"/>
    </location>
</feature>
<dbReference type="Gene3D" id="2.60.40.10">
    <property type="entry name" value="Immunoglobulins"/>
    <property type="match status" value="23"/>
</dbReference>
<keyword evidence="3" id="KW-0728">SH3 domain</keyword>
<gene>
    <name evidence="16" type="ORF">HHI36_019282</name>
</gene>
<evidence type="ECO:0000256" key="6">
    <source>
        <dbReference type="ARBA" id="ARBA00022741"/>
    </source>
</evidence>
<comment type="caution">
    <text evidence="16">The sequence shown here is derived from an EMBL/GenBank/DDBJ whole genome shotgun (WGS) entry which is preliminary data.</text>
</comment>
<dbReference type="FunFam" id="2.60.40.10:FF:000032">
    <property type="entry name" value="palladin isoform X1"/>
    <property type="match status" value="2"/>
</dbReference>
<dbReference type="Pfam" id="PF07679">
    <property type="entry name" value="I-set"/>
    <property type="match status" value="21"/>
</dbReference>
<dbReference type="InterPro" id="IPR011009">
    <property type="entry name" value="Kinase-like_dom_sf"/>
</dbReference>
<feature type="domain" description="Fibronectin type-III" evidence="15">
    <location>
        <begin position="3061"/>
        <end position="3161"/>
    </location>
</feature>
<dbReference type="InterPro" id="IPR011993">
    <property type="entry name" value="PH-like_dom_sf"/>
</dbReference>
<dbReference type="InterPro" id="IPR001849">
    <property type="entry name" value="PH_domain"/>
</dbReference>
<feature type="compositionally biased region" description="Low complexity" evidence="11">
    <location>
        <begin position="397"/>
        <end position="424"/>
    </location>
</feature>
<feature type="compositionally biased region" description="Basic and acidic residues" evidence="11">
    <location>
        <begin position="259"/>
        <end position="310"/>
    </location>
</feature>
<feature type="domain" description="Ig-like" evidence="14">
    <location>
        <begin position="2351"/>
        <end position="2442"/>
    </location>
</feature>
<dbReference type="SMART" id="SM00060">
    <property type="entry name" value="FN3"/>
    <property type="match status" value="2"/>
</dbReference>
<dbReference type="GO" id="GO:0031430">
    <property type="term" value="C:M band"/>
    <property type="evidence" value="ECO:0007669"/>
    <property type="project" value="UniProtKB-ARBA"/>
</dbReference>
<dbReference type="Pfam" id="PF00041">
    <property type="entry name" value="fn3"/>
    <property type="match status" value="2"/>
</dbReference>
<evidence type="ECO:0000313" key="17">
    <source>
        <dbReference type="Proteomes" id="UP001516400"/>
    </source>
</evidence>
<dbReference type="PROSITE" id="PS50011">
    <property type="entry name" value="PROTEIN_KINASE_DOM"/>
    <property type="match status" value="2"/>
</dbReference>
<feature type="compositionally biased region" description="Polar residues" evidence="11">
    <location>
        <begin position="425"/>
        <end position="451"/>
    </location>
</feature>
<keyword evidence="7" id="KW-0067">ATP-binding</keyword>
<feature type="compositionally biased region" description="Basic and acidic residues" evidence="11">
    <location>
        <begin position="664"/>
        <end position="680"/>
    </location>
</feature>
<dbReference type="FunFam" id="2.60.40.10:FF:000919">
    <property type="entry name" value="Uncharacterized protein, isoform C"/>
    <property type="match status" value="1"/>
</dbReference>
<dbReference type="GO" id="GO:0045989">
    <property type="term" value="P:positive regulation of striated muscle contraction"/>
    <property type="evidence" value="ECO:0007669"/>
    <property type="project" value="UniProtKB-ARBA"/>
</dbReference>
<comment type="subcellular location">
    <subcellularLocation>
        <location evidence="1">Cytoplasm</location>
        <location evidence="1">Myofibril</location>
        <location evidence="1">Sarcomere</location>
        <location evidence="1">A band</location>
    </subcellularLocation>
</comment>
<feature type="domain" description="Ig-like" evidence="14">
    <location>
        <begin position="898"/>
        <end position="991"/>
    </location>
</feature>
<feature type="domain" description="Ig-like" evidence="14">
    <location>
        <begin position="1576"/>
        <end position="1667"/>
    </location>
</feature>
<feature type="domain" description="Ig-like" evidence="14">
    <location>
        <begin position="2043"/>
        <end position="2136"/>
    </location>
</feature>
<evidence type="ECO:0000259" key="14">
    <source>
        <dbReference type="PROSITE" id="PS50835"/>
    </source>
</evidence>
<dbReference type="SMART" id="SM00233">
    <property type="entry name" value="PH"/>
    <property type="match status" value="1"/>
</dbReference>
<feature type="domain" description="Ig-like" evidence="14">
    <location>
        <begin position="3887"/>
        <end position="3976"/>
    </location>
</feature>
<dbReference type="FunFam" id="2.60.40.10:FF:000147">
    <property type="entry name" value="Myosin light chain kinase"/>
    <property type="match status" value="1"/>
</dbReference>
<dbReference type="InterPro" id="IPR013783">
    <property type="entry name" value="Ig-like_fold"/>
</dbReference>
<evidence type="ECO:0000256" key="4">
    <source>
        <dbReference type="ARBA" id="ARBA00022490"/>
    </source>
</evidence>
<dbReference type="SUPFAM" id="SSF48726">
    <property type="entry name" value="Immunoglobulin"/>
    <property type="match status" value="21"/>
</dbReference>
<feature type="region of interest" description="Disordered" evidence="11">
    <location>
        <begin position="605"/>
        <end position="625"/>
    </location>
</feature>
<dbReference type="FunFam" id="2.60.40.10:FF:001381">
    <property type="entry name" value="Uncharacterized protein, isoform C"/>
    <property type="match status" value="1"/>
</dbReference>
<dbReference type="PROSITE" id="PS50835">
    <property type="entry name" value="IG_LIKE"/>
    <property type="match status" value="17"/>
</dbReference>
<feature type="domain" description="Ig-like" evidence="14">
    <location>
        <begin position="1122"/>
        <end position="1185"/>
    </location>
</feature>
<dbReference type="InterPro" id="IPR007110">
    <property type="entry name" value="Ig-like_dom"/>
</dbReference>
<dbReference type="Pfam" id="PF00069">
    <property type="entry name" value="Pkinase"/>
    <property type="match status" value="2"/>
</dbReference>
<evidence type="ECO:0000259" key="15">
    <source>
        <dbReference type="PROSITE" id="PS50853"/>
    </source>
</evidence>
<keyword evidence="9" id="KW-0514">Muscle protein</keyword>
<feature type="region of interest" description="Disordered" evidence="11">
    <location>
        <begin position="3724"/>
        <end position="3751"/>
    </location>
</feature>
<keyword evidence="4" id="KW-0963">Cytoplasm</keyword>
<dbReference type="FunFam" id="2.30.29.30:FF:000519">
    <property type="entry name" value="Muscle M-line assembly protein unc-89-like Protein"/>
    <property type="match status" value="1"/>
</dbReference>
<feature type="domain" description="Ig-like" evidence="14">
    <location>
        <begin position="1387"/>
        <end position="1476"/>
    </location>
</feature>
<dbReference type="EMBL" id="JABFTP020000165">
    <property type="protein sequence ID" value="KAL3285163.1"/>
    <property type="molecule type" value="Genomic_DNA"/>
</dbReference>
<dbReference type="SMART" id="SM00409">
    <property type="entry name" value="IG"/>
    <property type="match status" value="21"/>
</dbReference>
<feature type="compositionally biased region" description="Polar residues" evidence="11">
    <location>
        <begin position="240"/>
        <end position="250"/>
    </location>
</feature>
<feature type="domain" description="Protein kinase" evidence="13">
    <location>
        <begin position="4129"/>
        <end position="4383"/>
    </location>
</feature>
<keyword evidence="17" id="KW-1185">Reference proteome</keyword>
<dbReference type="GO" id="GO:0045214">
    <property type="term" value="P:sarcomere organization"/>
    <property type="evidence" value="ECO:0007669"/>
    <property type="project" value="UniProtKB-ARBA"/>
</dbReference>
<evidence type="ECO:0000259" key="13">
    <source>
        <dbReference type="PROSITE" id="PS50011"/>
    </source>
</evidence>
<feature type="domain" description="Ig-like" evidence="14">
    <location>
        <begin position="1294"/>
        <end position="1376"/>
    </location>
</feature>
<dbReference type="Gene3D" id="2.30.29.30">
    <property type="entry name" value="Pleckstrin-homology domain (PH domain)/Phosphotyrosine-binding domain (PTB)"/>
    <property type="match status" value="1"/>
</dbReference>
<feature type="region of interest" description="Disordered" evidence="11">
    <location>
        <begin position="205"/>
        <end position="329"/>
    </location>
</feature>
<dbReference type="SMART" id="SM00408">
    <property type="entry name" value="IGc2"/>
    <property type="match status" value="19"/>
</dbReference>
<dbReference type="FunFam" id="2.60.40.10:FF:000873">
    <property type="entry name" value="Muscle M-line assembly protein unc-89"/>
    <property type="match status" value="1"/>
</dbReference>
<dbReference type="PANTHER" id="PTHR47633:SF3">
    <property type="entry name" value="STRIATED MUSCLE PREFERENTIALLY EXPRESSED PROTEIN KINASE"/>
    <property type="match status" value="1"/>
</dbReference>
<feature type="domain" description="Ig-like" evidence="14">
    <location>
        <begin position="1009"/>
        <end position="1101"/>
    </location>
</feature>
<dbReference type="CDD" id="cd00096">
    <property type="entry name" value="Ig"/>
    <property type="match status" value="1"/>
</dbReference>
<feature type="compositionally biased region" description="Low complexity" evidence="11">
    <location>
        <begin position="780"/>
        <end position="794"/>
    </location>
</feature>
<dbReference type="CDD" id="cd13325">
    <property type="entry name" value="PH_unc89"/>
    <property type="match status" value="1"/>
</dbReference>
<dbReference type="SUPFAM" id="SSF56112">
    <property type="entry name" value="Protein kinase-like (PK-like)"/>
    <property type="match status" value="2"/>
</dbReference>
<feature type="region of interest" description="Disordered" evidence="11">
    <location>
        <begin position="1830"/>
        <end position="1864"/>
    </location>
</feature>
<comment type="similarity">
    <text evidence="2">Belongs to the protein kinase superfamily. CAMK Ser/Thr protein kinase family.</text>
</comment>
<feature type="domain" description="Ig-like" evidence="14">
    <location>
        <begin position="3296"/>
        <end position="3385"/>
    </location>
</feature>
<keyword evidence="6" id="KW-0547">Nucleotide-binding</keyword>
<dbReference type="SUPFAM" id="SSF49265">
    <property type="entry name" value="Fibronectin type III"/>
    <property type="match status" value="1"/>
</dbReference>
<dbReference type="InterPro" id="IPR055251">
    <property type="entry name" value="SOS1_NGEF_PH"/>
</dbReference>
<dbReference type="PANTHER" id="PTHR47633">
    <property type="entry name" value="IMMUNOGLOBULIN"/>
    <property type="match status" value="1"/>
</dbReference>
<dbReference type="Proteomes" id="UP001516400">
    <property type="component" value="Unassembled WGS sequence"/>
</dbReference>
<feature type="domain" description="Ig-like" evidence="14">
    <location>
        <begin position="2448"/>
        <end position="2539"/>
    </location>
</feature>
<dbReference type="Gene3D" id="3.30.200.20">
    <property type="entry name" value="Phosphorylase Kinase, domain 1"/>
    <property type="match status" value="2"/>
</dbReference>
<protein>
    <recommendedName>
        <fullName evidence="18">Obscurin</fullName>
    </recommendedName>
</protein>
<feature type="region of interest" description="Disordered" evidence="11">
    <location>
        <begin position="1921"/>
        <end position="1947"/>
    </location>
</feature>
<sequence>MLSIPSRAEDDKFTSSIEGYRGSIHKLGRLIAHDWFSVTSGNLVKERYLFLFKARILICKVRRISDDRSVFQLKDIIKLHQVEVKDHPEEASIFELLDKITKNSLILTTHREGVKENWLEEIRHFAKDHDTEEVRDISPDEFRLASPTSETTTTTEKNKATAVETKTTQVTKQVPKAQKQEVIEKKVVIGKVETASQVETKEKKVIVEQRHSESKSSEQTEIKHIESKGEESSEKSISKTTQVKTTQAEISSQVKKSSKTSEESEVSKEKQVLQEKKTEEVKKVVDKKETGKRKSDTKKATKQAKKEQSPEHPQSPYPPPEDHLKRIEEIEPLIEINKPRVLEEFIPYSPPIYKAPHGSAIEKLCSVQPVYASDHVLADYSVGVEVNVEIGDEMSRRYTSSSSSRAEALESSYSSRRSTQSSFSTDGYSSKYSNDLTSTKYGTAKDSSLTGASKYDEMSSRYSSRADSGEGDSISRYNRRSLTGGEDDYGFSRRSIKSKTSALDRGNSDSYNYSRSVKGYGGTEGEGDTYSYARKSVIAESTVGISDGNSYIKKRVITASEAVDDGESVSMKKATRTFVEGDGFDLPSRSSRREKLLAIDNQNEDDYVSRHSTRRSISVRDDDEDVYSKYSRKYSRTDSADRKSDLEDDVYSKYSRKYSRSSSRQKEEDTGDKYSRRKQDDEEDVYAKYSKKYSRSNSRQRNDDVSSNKENEEEDVYAKYTRKYSRSDSKQRDEDVEYSRQYSRNKSIEGKYSRKKSGEENDGEDAYTKYKNKYLRSESAESSSSYRRQISGSSDKQDDEIKTESKTIVSETSSVKTEGVQSLEIKKESVQEISAQKTSSAASKVSFEESVKVESNVKTVESAEADSISLTMKTGKEEGSKTATQKLSELEEVDDGKPRFVKTMRGSNIEPNETAHFEVALNEKPLSFIWLKDNKQINGNGQMSGRIQCSSSEETHEYKLTIKQVNQDDSGLYTAIATNDKSSASCSAQLIVHELTPEERADRLANDHPQFLVALKDTELLENTYLRFMVKVTGEPNPEIAFFKDGVKILDNSEPYQIIREHSDKGFYELVIPEVKQKDAGVYKCVATNKYGEASSEATVTVTEDKQVFEEMPEGEILPPGEKPSFQWKKDGEPFEPEERFKVLMGDDEDSLALVFQHVRPEDVGLYTCVAQTSRGHISCSAELTVHGTINQIFREPEKPKLIIEKRDPIVTAGGSAMLELQVKGYPKPNVKFTHNNKAIEAGGKYKILYEDEETISLVIKDVQSEDAGKYTITAENELGSDTGEMLLTVKAPPKITKKIENTSVHADEVLKMTMTIEGVPKPTVKYLKNGKEVKQSKGVKFVEEGDKYSLVIEKTSIKDTGSYSVVALNEMAQVSEFWELDVYSKPKITEGLTKNKIVSQGENFDLKVKCESKPKAEVKWFKDGEEIKSDAHYTIKQDGDSYILRITGAVTTDAAKYKFKAVNIHGSVEDEVQVDVKKIPKITKPLQNMTVTEGDCNVTFDVKLEAFPKPKVKWYMDEMEITETKSEFSSIEYDDGVKLVIKEVTSSLTGKYTCKLSNECGEVETSARLTVNCAPRIIRHLKDTTVEEGATLHLELEVEACPAPQIKWLRNGREVNADARIKITRDSKRNETYNLDVSLIKYEEQGEYEVYITNELGTVSSKSHVTVHKVTHTDAVEETGEEPKKLKIEVVQDDSKSVQIEEVCDEEEKGPPKKRHSLTMQETLNVTLKPLVEEPLSPMVESPGSANIETSEYTLAEKEYPKQVEETFTLKKKPQRGSSLTIEEIDVDENIIIEEEHPVDMELPQSKRAFSSIKEEIFEEILEEKSAKLEDKPNNKDRRKVGRSVSTPEGTIERKNSLNRSQTVDVEDLGHPPVLKAKSSSKESLQVVIPERNELNQTVDTPVYTGTPKNALIATKESAEEFEYPDSSQEYPVETETAETKPLKGRLARKESLELKQEVNKELKSPEQVDLSSERKLKRGISAKKESIEVIEEEDEAPKRSVETKLERQESQRARQKYLREESSIENVEDAEKRGEIREVAPSILNTNMKDGSRPESLGITYIVRGFANPPPVAKWTLNDKEITPDSHLRMTSSQNGEEFKLEIKKIKMQDAGTYACILSNPLGEAVQKALLDVTPEKELRRPKIRQGLIDQTIVKKHSVTHKIVVVGDPIPDVTWYFNDIELTHDDFEKNKVILESEDHEIEDGLKECTFSMTIPRCERFNQGTYKVKAKNVWSEAESSAELTIILRPEIEGPEDVTVVPGEATQFTVIVQSNPVPKVTWSKDDHVVEANEVIEIIEDVDNETYKLIFKNVLLSDGGYYKVTAVNELGETTSEARLKTRKDTEPSTEKPKFITGLQEDSVEDGGEITVMVRADGLPKPQIKWFFNGKPLTEDANHKIETNTDTQVVSSLSIKNYINADTGSYKALAVNCVGEAETTARIAMIQTPPGFTKRLERTQEINEGQPLELKAKVNGSPKPTIAWFKNGEPVNDERIKTTLLPDGTVKLDIENVTPDDSGAYKLVVKNPNGDSSCLCAVAVTPNPTRPKFVKIFKDADIATGETLRLEAQIKAYPPPEIKWMKDGLPIRPSTGTLIERHPDGRIALVVESAKPDNAGNYQLVVTNKLGEAIGNAKVTVERKPAKPEFIVKLSPQTVVEGFPVKFEVKADGYPAPKISWTRNGVEVISDTKHVKISEQPDGGSILLLDAADQARDALTYRAIAYNEAGEAETSALLTIKPASKSGEPEERPMFLHGLRDVLTDEGLPLVLEAPFTGNPIPSVEWTKDKVPIAPSDRVLMTCDGRKVGLKIDYAIPSDAGIYGVKLVNPLGKDSTEGKATVRKVFQPPTFTQRFGDLQQLPNRDAKFPCRVSGVPQPEVTWTKDGVPLRETDKYHIKRDGDMCCLYVLDCGPEDAGVFRATAVNKEGQDECTGTLEVVKEIRAPQKIEPPVFLKRIGDTELFKGMTAKFTACASGIPEPEVEWFHEGKKIFPSTRIKMETDMAGLLRLTIAGVDTDDLGKYTCKISNEHGSDVCHAIMKFDDSELKTKRPMVDQYIEYDKYKRSGAPMPLSDPPIISQMTDRHCTLSWKPSIPTGPRFPVTYQLEMCELPNGDWFTVRSGIRSCTCGVRNLEPFRDYKFRVRVENKYGISDPSPYAITHREKLEPELPKWRPYLPPGIDFRPETSPYFPKDFDIERPPADNMAQAPRFLRQEHDTQYGVKDQNSNLFWFVYGYPKPRVSFYFNDELIEPGGRFDSSYTRNGQATLFINKMLDRDVGWYEAVAKNEHGEARQRVRLEIAERPTFLKRPEVEYITVRGKGRFEARIVGVPYPEIKWYKDWKPLAPSSRIKIVFNEPDTTILTIHDVILKDEGLYSVSARNVAGSTSSSAMLHIEDNDWDYNLRNYNNPSPIKIRKRLYTDLYDIGDELGRGTQGVTYHAVERLNGRNYAAKVMHGRDDLKPFMFREIEMMNELHHKKLIGLRDAYETEDSVTLILELASGGELVRDYLLKSDYYTEGDIAGFIRQTLWGLQYMHDRGFGHMGLTLGDLLISHPNGDDLKICDFGLSRRINLTRLYALNHGMPEYVSPECVNGEGVSYAHDMWSLGIITYILLSGRSPFRGANDRETLTNIKSGKWVFEDEWWINISSEARDFITKLLVYRWEERMDVYKALKHPWLERADKSYSDEYRISTKYLRDYWSLYREWYDNASCKRWFRRRPLEGAFTHPSKMVYPPGESYTPRATPPPQEKTPRARTPWEDQIPSRSPLNYEIGVIKSESHYQNGPDTYLLQLRDVDFPVRIREYMKVAANRGPGSSYVVSDENGYDWRTPVIRERRRFTDVMDEEIDDERKARINRYGTSENSYSIRRLKHELGSRLDAYVEAEAFIESKQEGRLPFFREKPQFTAMQEGKELELTCLAVGDPAPIVQWFKNDAIIAESHRIKITTDEVGRSHFKLCPALSFDQGMYKVVARNKIGQTVVRTRIVVGLVPDEPDSPEGSQVSDTEILLTWKQPKFDGNSPVLCYRLDYKLADDMEWTKKADNIDHEFYLMKGLQPNKTYLFRLAAKNAIGWSDLGVTSAPISTKDAGVPLIQFSKAMQHLQQITDSGQEVKVEAKVYPDYSIESKPVEWQYKNPEEQYSFISEISRGRFSVVVKALNKETDEVHVAKLMDVSKDHLAEVDGEFAALRSLRHERIASLLAAYKTEENKPGVFILEKLQGADILTYLASRHEYSEQTVTTIVGQILDGLQYLHWRGLCHLDLQPDNVVMCNIRSVQVKLVDLGAAHRVTKLGTKVPVVGHPQYISPEVLSEELATPQTDIWTVGVLTYLMLSGKLPFSGEDENETRQNILFVRYRFEHLFKEVSQEATRFLMLLFKRHPNKRPTAEECHENRWLLPTDFMIKKRERAVFLGNRLKEYCDEYHNEKFVESEKIVQKLGSKFTRSFSIQEELLTS</sequence>
<dbReference type="GO" id="GO:0060298">
    <property type="term" value="P:positive regulation of sarcomere organization"/>
    <property type="evidence" value="ECO:0007669"/>
    <property type="project" value="UniProtKB-ARBA"/>
</dbReference>
<dbReference type="FunFam" id="2.60.40.10:FF:000802">
    <property type="entry name" value="Muscle M-line assembly protein unc-89"/>
    <property type="match status" value="1"/>
</dbReference>
<evidence type="ECO:0000259" key="12">
    <source>
        <dbReference type="PROSITE" id="PS50003"/>
    </source>
</evidence>
<feature type="domain" description="Ig-like" evidence="14">
    <location>
        <begin position="2250"/>
        <end position="2339"/>
    </location>
</feature>
<dbReference type="FunFam" id="2.60.40.10:FF:000425">
    <property type="entry name" value="Myosin light chain kinase"/>
    <property type="match status" value="1"/>
</dbReference>
<dbReference type="GO" id="GO:0005524">
    <property type="term" value="F:ATP binding"/>
    <property type="evidence" value="ECO:0007669"/>
    <property type="project" value="UniProtKB-KW"/>
</dbReference>
<feature type="domain" description="Fibronectin type-III" evidence="15">
    <location>
        <begin position="3983"/>
        <end position="4077"/>
    </location>
</feature>
<evidence type="ECO:0000256" key="10">
    <source>
        <dbReference type="ARBA" id="ARBA00023319"/>
    </source>
</evidence>
<evidence type="ECO:0000256" key="5">
    <source>
        <dbReference type="ARBA" id="ARBA00022737"/>
    </source>
</evidence>
<dbReference type="GO" id="GO:0040017">
    <property type="term" value="P:positive regulation of locomotion"/>
    <property type="evidence" value="ECO:0007669"/>
    <property type="project" value="UniProtKB-ARBA"/>
</dbReference>
<feature type="domain" description="Ig-like" evidence="14">
    <location>
        <begin position="2843"/>
        <end position="2931"/>
    </location>
</feature>
<feature type="compositionally biased region" description="Polar residues" evidence="11">
    <location>
        <begin position="806"/>
        <end position="820"/>
    </location>
</feature>
<dbReference type="InterPro" id="IPR003598">
    <property type="entry name" value="Ig_sub2"/>
</dbReference>
<dbReference type="GO" id="GO:0007525">
    <property type="term" value="P:somatic muscle development"/>
    <property type="evidence" value="ECO:0007669"/>
    <property type="project" value="UniProtKB-ARBA"/>
</dbReference>
<feature type="domain" description="PH" evidence="12">
    <location>
        <begin position="23"/>
        <end position="127"/>
    </location>
</feature>
<proteinExistence type="inferred from homology"/>
<dbReference type="InterPro" id="IPR013098">
    <property type="entry name" value="Ig_I-set"/>
</dbReference>
<dbReference type="FunFam" id="2.60.40.10:FF:000345">
    <property type="entry name" value="Muscle M-line assembly protein unc-89"/>
    <property type="match status" value="2"/>
</dbReference>
<dbReference type="FunFam" id="2.60.40.10:FF:000145">
    <property type="entry name" value="Myosin light chain kinase, smooth muscle"/>
    <property type="match status" value="2"/>
</dbReference>
<dbReference type="PROSITE" id="PS50003">
    <property type="entry name" value="PH_DOMAIN"/>
    <property type="match status" value="1"/>
</dbReference>
<feature type="domain" description="Ig-like" evidence="14">
    <location>
        <begin position="2545"/>
        <end position="2634"/>
    </location>
</feature>
<dbReference type="InterPro" id="IPR003599">
    <property type="entry name" value="Ig_sub"/>
</dbReference>
<evidence type="ECO:0000313" key="16">
    <source>
        <dbReference type="EMBL" id="KAL3285163.1"/>
    </source>
</evidence>
<keyword evidence="10" id="KW-0393">Immunoglobulin domain</keyword>
<feature type="domain" description="Ig-like" evidence="14">
    <location>
        <begin position="2642"/>
        <end position="2733"/>
    </location>
</feature>
<dbReference type="PROSITE" id="PS50853">
    <property type="entry name" value="FN3"/>
    <property type="match status" value="2"/>
</dbReference>
<dbReference type="FunFam" id="2.60.40.10:FF:001036">
    <property type="entry name" value="Muscle M-line assembly protein unc-89"/>
    <property type="match status" value="1"/>
</dbReference>
<evidence type="ECO:0000256" key="9">
    <source>
        <dbReference type="ARBA" id="ARBA00023179"/>
    </source>
</evidence>
<feature type="compositionally biased region" description="Basic and acidic residues" evidence="11">
    <location>
        <begin position="746"/>
        <end position="759"/>
    </location>
</feature>
<dbReference type="CDD" id="cd00063">
    <property type="entry name" value="FN3"/>
    <property type="match status" value="2"/>
</dbReference>
<evidence type="ECO:0000256" key="1">
    <source>
        <dbReference type="ARBA" id="ARBA00004161"/>
    </source>
</evidence>
<dbReference type="FunFam" id="1.10.510.10:FF:000681">
    <property type="entry name" value="Muscle M-line assembly protein unc-89-like Protein"/>
    <property type="match status" value="1"/>
</dbReference>
<keyword evidence="8" id="KW-1015">Disulfide bond</keyword>
<name>A0ABD2P2G0_9CUCU</name>
<feature type="domain" description="Protein kinase" evidence="13">
    <location>
        <begin position="3415"/>
        <end position="3669"/>
    </location>
</feature>
<dbReference type="InterPro" id="IPR036179">
    <property type="entry name" value="Ig-like_dom_sf"/>
</dbReference>
<dbReference type="InterPro" id="IPR036116">
    <property type="entry name" value="FN3_sf"/>
</dbReference>
<dbReference type="InterPro" id="IPR003961">
    <property type="entry name" value="FN3_dom"/>
</dbReference>
<dbReference type="Pfam" id="PF22697">
    <property type="entry name" value="SOS1_NGEF_PH"/>
    <property type="match status" value="1"/>
</dbReference>
<dbReference type="FunFam" id="2.60.40.10:FF:000107">
    <property type="entry name" value="Myosin, light chain kinase a"/>
    <property type="match status" value="2"/>
</dbReference>
<dbReference type="SUPFAM" id="SSF50729">
    <property type="entry name" value="PH domain-like"/>
    <property type="match status" value="1"/>
</dbReference>
<accession>A0ABD2P2G0</accession>
<reference evidence="16 17" key="1">
    <citation type="journal article" date="2021" name="BMC Biol.">
        <title>Horizontally acquired antibacterial genes associated with adaptive radiation of ladybird beetles.</title>
        <authorList>
            <person name="Li H.S."/>
            <person name="Tang X.F."/>
            <person name="Huang Y.H."/>
            <person name="Xu Z.Y."/>
            <person name="Chen M.L."/>
            <person name="Du X.Y."/>
            <person name="Qiu B.Y."/>
            <person name="Chen P.T."/>
            <person name="Zhang W."/>
            <person name="Slipinski A."/>
            <person name="Escalona H.E."/>
            <person name="Waterhouse R.M."/>
            <person name="Zwick A."/>
            <person name="Pang H."/>
        </authorList>
    </citation>
    <scope>NUCLEOTIDE SEQUENCE [LARGE SCALE GENOMIC DNA]</scope>
    <source>
        <strain evidence="16">SYSU2018</strain>
    </source>
</reference>
<feature type="compositionally biased region" description="Basic and acidic residues" evidence="11">
    <location>
        <begin position="700"/>
        <end position="710"/>
    </location>
</feature>
<feature type="compositionally biased region" description="Basic and acidic residues" evidence="11">
    <location>
        <begin position="320"/>
        <end position="329"/>
    </location>
</feature>
<evidence type="ECO:0000256" key="7">
    <source>
        <dbReference type="ARBA" id="ARBA00022840"/>
    </source>
</evidence>
<evidence type="ECO:0008006" key="18">
    <source>
        <dbReference type="Google" id="ProtNLM"/>
    </source>
</evidence>
<evidence type="ECO:0000256" key="11">
    <source>
        <dbReference type="SAM" id="MobiDB-lite"/>
    </source>
</evidence>
<feature type="compositionally biased region" description="Basic and acidic residues" evidence="11">
    <location>
        <begin position="795"/>
        <end position="805"/>
    </location>
</feature>
<dbReference type="FunFam" id="2.60.40.10:FF:000344">
    <property type="entry name" value="Muscle M-line assembly protein unc-89"/>
    <property type="match status" value="1"/>
</dbReference>
<evidence type="ECO:0000256" key="8">
    <source>
        <dbReference type="ARBA" id="ARBA00023157"/>
    </source>
</evidence>
<evidence type="ECO:0000256" key="3">
    <source>
        <dbReference type="ARBA" id="ARBA00022443"/>
    </source>
</evidence>
<evidence type="ECO:0000256" key="2">
    <source>
        <dbReference type="ARBA" id="ARBA00006692"/>
    </source>
</evidence>
<dbReference type="Gene3D" id="1.10.510.10">
    <property type="entry name" value="Transferase(Phosphotransferase) domain 1"/>
    <property type="match status" value="2"/>
</dbReference>
<dbReference type="FunFam" id="2.60.40.10:FF:000796">
    <property type="entry name" value="Muscle M-line assembly protein unc-89"/>
    <property type="match status" value="1"/>
</dbReference>
<feature type="region of interest" description="Disordered" evidence="11">
    <location>
        <begin position="395"/>
        <end position="526"/>
    </location>
</feature>